<dbReference type="KEGG" id="phe:Phep_3743"/>
<sequence>MRYAKYATLVFLLLSSVVGFAQTYTVTSKEDSGPGTLREALTSVPPNTTGYTINFNLPGAMDEANRTIRLRTALPAIPSNVTIDGSSQPGWTALGVSGAKIILEPEFANSTFHGLTIGTFNSVYTQVVNVEIYGLFLRNFARFSSLQNVNTNQGSGIVIDYRASNIKIGAPGKGNVIGGTINGIMVSNSGFYTAATLANISIQSNLIGVLYDGITAIPNIAGVSANLYETSMTIGGDDDKEGNVIAANQTNININRSNPSATRTSVVIVNNKIGVDASGTNDFHDLQLFLLSSSLEIHGVKVNSSNTDLYLRKNIISGNRTTGVSITNSDFVLTSNLIGTGKTRTEQLGNGVGVRIEGIATGMIGGTVTSDLGNSIANNNYGVELLSSRAVKIMRNSFFCNKVFGIGPALNYTQAFVQVLIKRPNHLEGKATPNAEVELFYTQNCNGICEGKEYIVTVQADANGRWKYDGPLTGNVTATATPILNGTTSQFSTAALLENDAIVTMVTCNGDGAIKIPEPREGFLFTWNRIEENGTRTVLIPQGTIQEISNLPVGNYEVVVDDGCKAVAKQFLIKDQKLTNLVVNWPSPGCGQLTFPFSANVDRGEGTLSYQWINAITGQIAATGKNVSMPEGSYKLKVTDQAGCFLESAVRVITRLPSPIINIVPRVVGQATCGEANGSIKNIAVTDIIGTATYKWFEMTRDPVNGAWVQGAEVGQNLDLTGVPGGVYMLEVKDQGPCPAVRISAPYITVTITNSVIINNGTPVSTTCNNNNGAINGITIVQGDNYKLTAIGSTFEKTGTCQPGVPFNITALPPGNYTLNASNSVTLCTALARNFTITATPILQYTAQVSAKSDASCGTNNGSIRLVYPNNVKPLAGKYHWENAAGQTYPGTAELIENLPEGSYELKITDPNGCTSDPLGPYVIARIPLLIVDKTIGVVVDDQCALGRGSVTGVKIEGGLPLSGTGNDAVYKYIWKDLSGNTVGTNRDLTNIAAGDYYLEVYDQTTCGFDKSKTFSIAAPVIPLATPVVNSMRVCYATEIMLPVLAPEEGTYQMYLAGNNTMPLMESTNGKFIFKVSKTGDYVIRRKLGSCYSDFTPVHIEVTNDNLEIKNTMTPNGDGMNDYWMITGLPDHADINIKIYTRSGQLVYESVGPYNKPFDGRFRGKDLPAGAYYYKIDLRADCRPIGGSITLLR</sequence>
<evidence type="ECO:0000313" key="2">
    <source>
        <dbReference type="EMBL" id="ACU05934.1"/>
    </source>
</evidence>
<keyword evidence="3" id="KW-1185">Reference proteome</keyword>
<dbReference type="RefSeq" id="WP_015809543.1">
    <property type="nucleotide sequence ID" value="NC_013061.1"/>
</dbReference>
<dbReference type="NCBIfam" id="TIGR04131">
    <property type="entry name" value="Bac_Flav_CTERM"/>
    <property type="match status" value="1"/>
</dbReference>
<dbReference type="AlphaFoldDB" id="C6XUE1"/>
<feature type="chain" id="PRO_5002971777" description="Gliding motility-associated C-terminal domain-containing protein" evidence="1">
    <location>
        <begin position="22"/>
        <end position="1193"/>
    </location>
</feature>
<organism evidence="2 3">
    <name type="scientific">Pedobacter heparinus (strain ATCC 13125 / DSM 2366 / CIP 104194 / JCM 7457 / NBRC 12017 / NCIMB 9290 / NRRL B-14731 / HIM 762-3)</name>
    <dbReference type="NCBI Taxonomy" id="485917"/>
    <lineage>
        <taxon>Bacteria</taxon>
        <taxon>Pseudomonadati</taxon>
        <taxon>Bacteroidota</taxon>
        <taxon>Sphingobacteriia</taxon>
        <taxon>Sphingobacteriales</taxon>
        <taxon>Sphingobacteriaceae</taxon>
        <taxon>Pedobacter</taxon>
    </lineage>
</organism>
<dbReference type="InterPro" id="IPR026341">
    <property type="entry name" value="T9SS_type_B"/>
</dbReference>
<keyword evidence="1" id="KW-0732">Signal</keyword>
<dbReference type="OrthoDB" id="635358at2"/>
<proteinExistence type="predicted"/>
<dbReference type="STRING" id="485917.Phep_3743"/>
<evidence type="ECO:0008006" key="4">
    <source>
        <dbReference type="Google" id="ProtNLM"/>
    </source>
</evidence>
<evidence type="ECO:0000256" key="1">
    <source>
        <dbReference type="SAM" id="SignalP"/>
    </source>
</evidence>
<dbReference type="eggNOG" id="COG3291">
    <property type="taxonomic scope" value="Bacteria"/>
</dbReference>
<name>C6XUE1_PEDHD</name>
<feature type="signal peptide" evidence="1">
    <location>
        <begin position="1"/>
        <end position="21"/>
    </location>
</feature>
<dbReference type="eggNOG" id="COG3420">
    <property type="taxonomic scope" value="Bacteria"/>
</dbReference>
<protein>
    <recommendedName>
        <fullName evidence="4">Gliding motility-associated C-terminal domain-containing protein</fullName>
    </recommendedName>
</protein>
<reference evidence="2 3" key="1">
    <citation type="journal article" date="2009" name="Stand. Genomic Sci.">
        <title>Complete genome sequence of Pedobacter heparinus type strain (HIM 762-3).</title>
        <authorList>
            <person name="Han C."/>
            <person name="Spring S."/>
            <person name="Lapidus A."/>
            <person name="Del Rio T.G."/>
            <person name="Tice H."/>
            <person name="Copeland A."/>
            <person name="Cheng J.F."/>
            <person name="Lucas S."/>
            <person name="Chen F."/>
            <person name="Nolan M."/>
            <person name="Bruce D."/>
            <person name="Goodwin L."/>
            <person name="Pitluck S."/>
            <person name="Ivanova N."/>
            <person name="Mavromatis K."/>
            <person name="Mikhailova N."/>
            <person name="Pati A."/>
            <person name="Chen A."/>
            <person name="Palaniappan K."/>
            <person name="Land M."/>
            <person name="Hauser L."/>
            <person name="Chang Y.J."/>
            <person name="Jeffries C.C."/>
            <person name="Saunders E."/>
            <person name="Chertkov O."/>
            <person name="Brettin T."/>
            <person name="Goker M."/>
            <person name="Rohde M."/>
            <person name="Bristow J."/>
            <person name="Eisen J.A."/>
            <person name="Markowitz V."/>
            <person name="Hugenholtz P."/>
            <person name="Kyrpides N.C."/>
            <person name="Klenk H.P."/>
            <person name="Detter J.C."/>
        </authorList>
    </citation>
    <scope>NUCLEOTIDE SEQUENCE [LARGE SCALE GENOMIC DNA]</scope>
    <source>
        <strain evidence="3">ATCC 13125 / DSM 2366 / CIP 104194 / JCM 7457 / NBRC 12017 / NCIMB 9290 / NRRL B-14731 / HIM 762-3</strain>
    </source>
</reference>
<gene>
    <name evidence="2" type="ordered locus">Phep_3743</name>
</gene>
<accession>C6XUE1</accession>
<dbReference type="Pfam" id="PF13585">
    <property type="entry name" value="CHU_C"/>
    <property type="match status" value="1"/>
</dbReference>
<dbReference type="Proteomes" id="UP000000852">
    <property type="component" value="Chromosome"/>
</dbReference>
<dbReference type="EMBL" id="CP001681">
    <property type="protein sequence ID" value="ACU05934.1"/>
    <property type="molecule type" value="Genomic_DNA"/>
</dbReference>
<evidence type="ECO:0000313" key="3">
    <source>
        <dbReference type="Proteomes" id="UP000000852"/>
    </source>
</evidence>
<dbReference type="HOGENOM" id="CLU_271568_0_0_10"/>